<evidence type="ECO:0000256" key="2">
    <source>
        <dbReference type="ARBA" id="ARBA00008749"/>
    </source>
</evidence>
<gene>
    <name evidence="11" type="ORF">HC031_26090</name>
</gene>
<sequence>MREAFHREYLTFFERAERTRRWNVFTDVDWDQLAGHQPDPRLTLCAETFCGVEMYLPDYLRAHLELMRGDYGRAWFAANWGYEEAKHSLVLREYLRRSGARGDDELHDYTEAVLARTWQAPYDDGRRMTIYGALQEMTTFVIYRKQRGWAGQLGDPVLPEIYRLIGRDEMAHSRFYLKMIELHLAEDRDGTLADLAFVLRTFRMPAEDLLPDYDSRIEVMRAAGVDRGVFLAEVVLPLLKELGLTRHDLPRVPAEAVTEIPGPPGLLTQAGAKR</sequence>
<keyword evidence="5" id="KW-0479">Metal-binding</keyword>
<evidence type="ECO:0000256" key="6">
    <source>
        <dbReference type="ARBA" id="ARBA00022832"/>
    </source>
</evidence>
<evidence type="ECO:0000256" key="7">
    <source>
        <dbReference type="ARBA" id="ARBA00023002"/>
    </source>
</evidence>
<comment type="caution">
    <text evidence="11">The sequence shown here is derived from an EMBL/GenBank/DDBJ whole genome shotgun (WGS) entry which is preliminary data.</text>
</comment>
<protein>
    <submittedName>
        <fullName evidence="11">Acyl-ACP desaturase</fullName>
        <ecNumber evidence="11">1.14.19.2</ecNumber>
    </submittedName>
</protein>
<evidence type="ECO:0000256" key="3">
    <source>
        <dbReference type="ARBA" id="ARBA00011738"/>
    </source>
</evidence>
<evidence type="ECO:0000256" key="8">
    <source>
        <dbReference type="ARBA" id="ARBA00023004"/>
    </source>
</evidence>
<evidence type="ECO:0000313" key="12">
    <source>
        <dbReference type="Proteomes" id="UP000722989"/>
    </source>
</evidence>
<proteinExistence type="inferred from homology"/>
<accession>A0ABX0Y6V6</accession>
<evidence type="ECO:0000256" key="9">
    <source>
        <dbReference type="ARBA" id="ARBA00023098"/>
    </source>
</evidence>
<evidence type="ECO:0000256" key="5">
    <source>
        <dbReference type="ARBA" id="ARBA00022723"/>
    </source>
</evidence>
<name>A0ABX0Y6V6_9ACTN</name>
<dbReference type="PANTHER" id="PTHR31155">
    <property type="entry name" value="ACYL- ACYL-CARRIER-PROTEIN DESATURASE-RELATED"/>
    <property type="match status" value="1"/>
</dbReference>
<dbReference type="Proteomes" id="UP000722989">
    <property type="component" value="Unassembled WGS sequence"/>
</dbReference>
<dbReference type="InterPro" id="IPR005067">
    <property type="entry name" value="Fatty_acid_desaturase-2"/>
</dbReference>
<comment type="cofactor">
    <cofactor evidence="1">
        <name>Fe(2+)</name>
        <dbReference type="ChEBI" id="CHEBI:29033"/>
    </cofactor>
</comment>
<dbReference type="InterPro" id="IPR012348">
    <property type="entry name" value="RNR-like"/>
</dbReference>
<dbReference type="EMBL" id="JAATVY010000026">
    <property type="protein sequence ID" value="NJC73163.1"/>
    <property type="molecule type" value="Genomic_DNA"/>
</dbReference>
<organism evidence="11 12">
    <name type="scientific">Planosporangium thailandense</name>
    <dbReference type="NCBI Taxonomy" id="765197"/>
    <lineage>
        <taxon>Bacteria</taxon>
        <taxon>Bacillati</taxon>
        <taxon>Actinomycetota</taxon>
        <taxon>Actinomycetes</taxon>
        <taxon>Micromonosporales</taxon>
        <taxon>Micromonosporaceae</taxon>
        <taxon>Planosporangium</taxon>
    </lineage>
</organism>
<reference evidence="11 12" key="1">
    <citation type="submission" date="2020-03" db="EMBL/GenBank/DDBJ databases">
        <title>WGS of the type strain of Planosporangium spp.</title>
        <authorList>
            <person name="Thawai C."/>
        </authorList>
    </citation>
    <scope>NUCLEOTIDE SEQUENCE [LARGE SCALE GENOMIC DNA]</scope>
    <source>
        <strain evidence="11 12">TBRC 5610</strain>
    </source>
</reference>
<keyword evidence="12" id="KW-1185">Reference proteome</keyword>
<dbReference type="InterPro" id="IPR009078">
    <property type="entry name" value="Ferritin-like_SF"/>
</dbReference>
<dbReference type="SUPFAM" id="SSF47240">
    <property type="entry name" value="Ferritin-like"/>
    <property type="match status" value="1"/>
</dbReference>
<evidence type="ECO:0000256" key="1">
    <source>
        <dbReference type="ARBA" id="ARBA00001954"/>
    </source>
</evidence>
<dbReference type="GO" id="GO:0045300">
    <property type="term" value="F:stearoyl-[ACP] desaturase activity"/>
    <property type="evidence" value="ECO:0007669"/>
    <property type="project" value="UniProtKB-EC"/>
</dbReference>
<keyword evidence="9" id="KW-0443">Lipid metabolism</keyword>
<dbReference type="Gene3D" id="1.10.620.20">
    <property type="entry name" value="Ribonucleotide Reductase, subunit A"/>
    <property type="match status" value="1"/>
</dbReference>
<keyword evidence="6" id="KW-0276">Fatty acid metabolism</keyword>
<dbReference type="EC" id="1.14.19.2" evidence="11"/>
<comment type="similarity">
    <text evidence="2">Belongs to the fatty acid desaturase type 2 family.</text>
</comment>
<keyword evidence="4" id="KW-0444">Lipid biosynthesis</keyword>
<keyword evidence="10" id="KW-0275">Fatty acid biosynthesis</keyword>
<dbReference type="Pfam" id="PF03405">
    <property type="entry name" value="FA_desaturase_2"/>
    <property type="match status" value="1"/>
</dbReference>
<keyword evidence="7 11" id="KW-0560">Oxidoreductase</keyword>
<dbReference type="PANTHER" id="PTHR31155:SF9">
    <property type="entry name" value="STEAROYL-[ACYL-CARRIER-PROTEIN] 9-DESATURASE 7, CHLOROPLASTIC"/>
    <property type="match status" value="1"/>
</dbReference>
<evidence type="ECO:0000313" key="11">
    <source>
        <dbReference type="EMBL" id="NJC73163.1"/>
    </source>
</evidence>
<evidence type="ECO:0000256" key="4">
    <source>
        <dbReference type="ARBA" id="ARBA00022516"/>
    </source>
</evidence>
<evidence type="ECO:0000256" key="10">
    <source>
        <dbReference type="ARBA" id="ARBA00023160"/>
    </source>
</evidence>
<comment type="subunit">
    <text evidence="3">Homodimer.</text>
</comment>
<keyword evidence="8" id="KW-0408">Iron</keyword>